<comment type="caution">
    <text evidence="1">The sequence shown here is derived from an EMBL/GenBank/DDBJ whole genome shotgun (WGS) entry which is preliminary data.</text>
</comment>
<protein>
    <submittedName>
        <fullName evidence="1">Uncharacterized protein</fullName>
    </submittedName>
</protein>
<dbReference type="EMBL" id="CALNXK010000093">
    <property type="protein sequence ID" value="CAH3152167.1"/>
    <property type="molecule type" value="Genomic_DNA"/>
</dbReference>
<proteinExistence type="predicted"/>
<name>A0ABN8PWC2_9CNID</name>
<accession>A0ABN8PWC2</accession>
<evidence type="ECO:0000313" key="1">
    <source>
        <dbReference type="EMBL" id="CAH3152167.1"/>
    </source>
</evidence>
<dbReference type="Proteomes" id="UP001159405">
    <property type="component" value="Unassembled WGS sequence"/>
</dbReference>
<reference evidence="1 2" key="1">
    <citation type="submission" date="2022-05" db="EMBL/GenBank/DDBJ databases">
        <authorList>
            <consortium name="Genoscope - CEA"/>
            <person name="William W."/>
        </authorList>
    </citation>
    <scope>NUCLEOTIDE SEQUENCE [LARGE SCALE GENOMIC DNA]</scope>
</reference>
<organism evidence="1 2">
    <name type="scientific">Porites lobata</name>
    <dbReference type="NCBI Taxonomy" id="104759"/>
    <lineage>
        <taxon>Eukaryota</taxon>
        <taxon>Metazoa</taxon>
        <taxon>Cnidaria</taxon>
        <taxon>Anthozoa</taxon>
        <taxon>Hexacorallia</taxon>
        <taxon>Scleractinia</taxon>
        <taxon>Fungiina</taxon>
        <taxon>Poritidae</taxon>
        <taxon>Porites</taxon>
    </lineage>
</organism>
<evidence type="ECO:0000313" key="2">
    <source>
        <dbReference type="Proteomes" id="UP001159405"/>
    </source>
</evidence>
<sequence>MRNFPRQSFRGVRLWNSEKSLAYFDKANRKRACAVLHNFCINAGDEWEWDDGDDDGGNDNDVNVLRDGDDIRELLKEYIAM</sequence>
<gene>
    <name evidence="1" type="ORF">PLOB_00049046</name>
</gene>
<keyword evidence="2" id="KW-1185">Reference proteome</keyword>